<evidence type="ECO:0000313" key="1">
    <source>
        <dbReference type="EMBL" id="KRN81839.1"/>
    </source>
</evidence>
<comment type="caution">
    <text evidence="1">The sequence shown here is derived from an EMBL/GenBank/DDBJ whole genome shotgun (WGS) entry which is preliminary data.</text>
</comment>
<accession>A0A0R2JXB3</accession>
<organism evidence="1 2">
    <name type="scientific">Ligilactobacillus acidipiscis</name>
    <dbReference type="NCBI Taxonomy" id="89059"/>
    <lineage>
        <taxon>Bacteria</taxon>
        <taxon>Bacillati</taxon>
        <taxon>Bacillota</taxon>
        <taxon>Bacilli</taxon>
        <taxon>Lactobacillales</taxon>
        <taxon>Lactobacillaceae</taxon>
        <taxon>Ligilactobacillus</taxon>
    </lineage>
</organism>
<gene>
    <name evidence="1" type="ORF">IV43_GL001738</name>
</gene>
<evidence type="ECO:0000313" key="2">
    <source>
        <dbReference type="Proteomes" id="UP000051491"/>
    </source>
</evidence>
<sequence>MWHGYTHKITKKIVPLVKEISDARKEELTFFPKFELIEVCNGKPKPIIEPNRMVPIYH</sequence>
<dbReference type="PATRIC" id="fig|89059.3.peg.1853"/>
<reference evidence="1 2" key="1">
    <citation type="journal article" date="2015" name="Genome Announc.">
        <title>Expanding the biotechnology potential of lactobacilli through comparative genomics of 213 strains and associated genera.</title>
        <authorList>
            <person name="Sun Z."/>
            <person name="Harris H.M."/>
            <person name="McCann A."/>
            <person name="Guo C."/>
            <person name="Argimon S."/>
            <person name="Zhang W."/>
            <person name="Yang X."/>
            <person name="Jeffery I.B."/>
            <person name="Cooney J.C."/>
            <person name="Kagawa T.F."/>
            <person name="Liu W."/>
            <person name="Song Y."/>
            <person name="Salvetti E."/>
            <person name="Wrobel A."/>
            <person name="Rasinkangas P."/>
            <person name="Parkhill J."/>
            <person name="Rea M.C."/>
            <person name="O'Sullivan O."/>
            <person name="Ritari J."/>
            <person name="Douillard F.P."/>
            <person name="Paul Ross R."/>
            <person name="Yang R."/>
            <person name="Briner A.E."/>
            <person name="Felis G.E."/>
            <person name="de Vos W.M."/>
            <person name="Barrangou R."/>
            <person name="Klaenhammer T.R."/>
            <person name="Caufield P.W."/>
            <person name="Cui Y."/>
            <person name="Zhang H."/>
            <person name="O'Toole P.W."/>
        </authorList>
    </citation>
    <scope>NUCLEOTIDE SEQUENCE [LARGE SCALE GENOMIC DNA]</scope>
    <source>
        <strain evidence="1 2">DSM 15353</strain>
    </source>
</reference>
<dbReference type="Proteomes" id="UP000051491">
    <property type="component" value="Unassembled WGS sequence"/>
</dbReference>
<proteinExistence type="predicted"/>
<dbReference type="AlphaFoldDB" id="A0A0R2JXB3"/>
<protein>
    <submittedName>
        <fullName evidence="1">Uncharacterized protein</fullName>
    </submittedName>
</protein>
<dbReference type="EMBL" id="JQBK01000059">
    <property type="protein sequence ID" value="KRN81839.1"/>
    <property type="molecule type" value="Genomic_DNA"/>
</dbReference>
<name>A0A0R2JXB3_9LACO</name>